<evidence type="ECO:0000256" key="8">
    <source>
        <dbReference type="SAM" id="MobiDB-lite"/>
    </source>
</evidence>
<feature type="compositionally biased region" description="Basic and acidic residues" evidence="8">
    <location>
        <begin position="995"/>
        <end position="1023"/>
    </location>
</feature>
<dbReference type="GO" id="GO:1990304">
    <property type="term" value="C:MUB1-RAD6-UBR2 ubiquitin ligase complex"/>
    <property type="evidence" value="ECO:0007669"/>
    <property type="project" value="TreeGrafter"/>
</dbReference>
<feature type="compositionally biased region" description="Polar residues" evidence="8">
    <location>
        <begin position="703"/>
        <end position="713"/>
    </location>
</feature>
<feature type="compositionally biased region" description="Low complexity" evidence="8">
    <location>
        <begin position="828"/>
        <end position="851"/>
    </location>
</feature>
<keyword evidence="4" id="KW-0479">Metal-binding</keyword>
<feature type="region of interest" description="Disordered" evidence="8">
    <location>
        <begin position="775"/>
        <end position="855"/>
    </location>
</feature>
<dbReference type="PROSITE" id="PS50865">
    <property type="entry name" value="ZF_MYND_2"/>
    <property type="match status" value="1"/>
</dbReference>
<dbReference type="Proteomes" id="UP000297245">
    <property type="component" value="Unassembled WGS sequence"/>
</dbReference>
<gene>
    <name evidence="10" type="ORF">K435DRAFT_728374</name>
</gene>
<evidence type="ECO:0000256" key="6">
    <source>
        <dbReference type="ARBA" id="ARBA00022833"/>
    </source>
</evidence>
<feature type="compositionally biased region" description="Low complexity" evidence="8">
    <location>
        <begin position="319"/>
        <end position="366"/>
    </location>
</feature>
<dbReference type="GO" id="GO:0007163">
    <property type="term" value="P:establishment or maintenance of cell polarity"/>
    <property type="evidence" value="ECO:0007669"/>
    <property type="project" value="TreeGrafter"/>
</dbReference>
<evidence type="ECO:0000256" key="4">
    <source>
        <dbReference type="ARBA" id="ARBA00022723"/>
    </source>
</evidence>
<dbReference type="InterPro" id="IPR002893">
    <property type="entry name" value="Znf_MYND"/>
</dbReference>
<keyword evidence="11" id="KW-1185">Reference proteome</keyword>
<reference evidence="10 11" key="1">
    <citation type="journal article" date="2019" name="Nat. Ecol. Evol.">
        <title>Megaphylogeny resolves global patterns of mushroom evolution.</title>
        <authorList>
            <person name="Varga T."/>
            <person name="Krizsan K."/>
            <person name="Foldi C."/>
            <person name="Dima B."/>
            <person name="Sanchez-Garcia M."/>
            <person name="Sanchez-Ramirez S."/>
            <person name="Szollosi G.J."/>
            <person name="Szarkandi J.G."/>
            <person name="Papp V."/>
            <person name="Albert L."/>
            <person name="Andreopoulos W."/>
            <person name="Angelini C."/>
            <person name="Antonin V."/>
            <person name="Barry K.W."/>
            <person name="Bougher N.L."/>
            <person name="Buchanan P."/>
            <person name="Buyck B."/>
            <person name="Bense V."/>
            <person name="Catcheside P."/>
            <person name="Chovatia M."/>
            <person name="Cooper J."/>
            <person name="Damon W."/>
            <person name="Desjardin D."/>
            <person name="Finy P."/>
            <person name="Geml J."/>
            <person name="Haridas S."/>
            <person name="Hughes K."/>
            <person name="Justo A."/>
            <person name="Karasinski D."/>
            <person name="Kautmanova I."/>
            <person name="Kiss B."/>
            <person name="Kocsube S."/>
            <person name="Kotiranta H."/>
            <person name="LaButti K.M."/>
            <person name="Lechner B.E."/>
            <person name="Liimatainen K."/>
            <person name="Lipzen A."/>
            <person name="Lukacs Z."/>
            <person name="Mihaltcheva S."/>
            <person name="Morgado L.N."/>
            <person name="Niskanen T."/>
            <person name="Noordeloos M.E."/>
            <person name="Ohm R.A."/>
            <person name="Ortiz-Santana B."/>
            <person name="Ovrebo C."/>
            <person name="Racz N."/>
            <person name="Riley R."/>
            <person name="Savchenko A."/>
            <person name="Shiryaev A."/>
            <person name="Soop K."/>
            <person name="Spirin V."/>
            <person name="Szebenyi C."/>
            <person name="Tomsovsky M."/>
            <person name="Tulloss R.E."/>
            <person name="Uehling J."/>
            <person name="Grigoriev I.V."/>
            <person name="Vagvolgyi C."/>
            <person name="Papp T."/>
            <person name="Martin F.M."/>
            <person name="Miettinen O."/>
            <person name="Hibbett D.S."/>
            <person name="Nagy L.G."/>
        </authorList>
    </citation>
    <scope>NUCLEOTIDE SEQUENCE [LARGE SCALE GENOMIC DNA]</scope>
    <source>
        <strain evidence="10 11">CBS 962.96</strain>
    </source>
</reference>
<organism evidence="10 11">
    <name type="scientific">Dendrothele bispora (strain CBS 962.96)</name>
    <dbReference type="NCBI Taxonomy" id="1314807"/>
    <lineage>
        <taxon>Eukaryota</taxon>
        <taxon>Fungi</taxon>
        <taxon>Dikarya</taxon>
        <taxon>Basidiomycota</taxon>
        <taxon>Agaricomycotina</taxon>
        <taxon>Agaricomycetes</taxon>
        <taxon>Agaricomycetidae</taxon>
        <taxon>Agaricales</taxon>
        <taxon>Agaricales incertae sedis</taxon>
        <taxon>Dendrothele</taxon>
    </lineage>
</organism>
<evidence type="ECO:0000256" key="1">
    <source>
        <dbReference type="ARBA" id="ARBA00004496"/>
    </source>
</evidence>
<feature type="region of interest" description="Disordered" evidence="8">
    <location>
        <begin position="1191"/>
        <end position="1214"/>
    </location>
</feature>
<evidence type="ECO:0000256" key="5">
    <source>
        <dbReference type="ARBA" id="ARBA00022771"/>
    </source>
</evidence>
<dbReference type="PANTHER" id="PTHR47442:SF1">
    <property type="entry name" value="MYND-TYPE ZINC FINGER PROTEIN MUB1"/>
    <property type="match status" value="1"/>
</dbReference>
<evidence type="ECO:0000313" key="11">
    <source>
        <dbReference type="Proteomes" id="UP000297245"/>
    </source>
</evidence>
<feature type="compositionally biased region" description="Polar residues" evidence="8">
    <location>
        <begin position="228"/>
        <end position="256"/>
    </location>
</feature>
<proteinExistence type="inferred from homology"/>
<dbReference type="SUPFAM" id="SSF144232">
    <property type="entry name" value="HIT/MYND zinc finger-like"/>
    <property type="match status" value="1"/>
</dbReference>
<evidence type="ECO:0000256" key="7">
    <source>
        <dbReference type="PROSITE-ProRule" id="PRU00134"/>
    </source>
</evidence>
<feature type="region of interest" description="Disordered" evidence="8">
    <location>
        <begin position="865"/>
        <end position="884"/>
    </location>
</feature>
<dbReference type="Pfam" id="PF01753">
    <property type="entry name" value="zf-MYND"/>
    <property type="match status" value="1"/>
</dbReference>
<feature type="compositionally biased region" description="Low complexity" evidence="8">
    <location>
        <begin position="921"/>
        <end position="943"/>
    </location>
</feature>
<keyword evidence="3" id="KW-0963">Cytoplasm</keyword>
<feature type="compositionally biased region" description="Polar residues" evidence="8">
    <location>
        <begin position="414"/>
        <end position="431"/>
    </location>
</feature>
<feature type="region of interest" description="Disordered" evidence="8">
    <location>
        <begin position="172"/>
        <end position="194"/>
    </location>
</feature>
<feature type="compositionally biased region" description="Basic and acidic residues" evidence="8">
    <location>
        <begin position="592"/>
        <end position="618"/>
    </location>
</feature>
<feature type="compositionally biased region" description="Basic and acidic residues" evidence="8">
    <location>
        <begin position="948"/>
        <end position="958"/>
    </location>
</feature>
<keyword evidence="5 7" id="KW-0863">Zinc-finger</keyword>
<feature type="compositionally biased region" description="Basic and acidic residues" evidence="8">
    <location>
        <begin position="775"/>
        <end position="784"/>
    </location>
</feature>
<protein>
    <recommendedName>
        <fullName evidence="9">MYND-type domain-containing protein</fullName>
    </recommendedName>
</protein>
<feature type="compositionally biased region" description="Low complexity" evidence="8">
    <location>
        <begin position="972"/>
        <end position="981"/>
    </location>
</feature>
<dbReference type="PANTHER" id="PTHR47442">
    <property type="entry name" value="MYND-TYPE ZINC FINGER PROTEIN MUB1"/>
    <property type="match status" value="1"/>
</dbReference>
<feature type="compositionally biased region" description="Low complexity" evidence="8">
    <location>
        <begin position="719"/>
        <end position="734"/>
    </location>
</feature>
<evidence type="ECO:0000256" key="2">
    <source>
        <dbReference type="ARBA" id="ARBA00010655"/>
    </source>
</evidence>
<evidence type="ECO:0000313" key="10">
    <source>
        <dbReference type="EMBL" id="THU90395.1"/>
    </source>
</evidence>
<dbReference type="GO" id="GO:0008270">
    <property type="term" value="F:zinc ion binding"/>
    <property type="evidence" value="ECO:0007669"/>
    <property type="project" value="UniProtKB-KW"/>
</dbReference>
<dbReference type="GO" id="GO:0005737">
    <property type="term" value="C:cytoplasm"/>
    <property type="evidence" value="ECO:0007669"/>
    <property type="project" value="UniProtKB-SubCell"/>
</dbReference>
<feature type="region of interest" description="Disordered" evidence="8">
    <location>
        <begin position="1153"/>
        <end position="1179"/>
    </location>
</feature>
<feature type="region of interest" description="Disordered" evidence="8">
    <location>
        <begin position="209"/>
        <end position="436"/>
    </location>
</feature>
<comment type="subcellular location">
    <subcellularLocation>
        <location evidence="1">Cytoplasm</location>
    </subcellularLocation>
</comment>
<feature type="compositionally biased region" description="Basic residues" evidence="8">
    <location>
        <begin position="393"/>
        <end position="403"/>
    </location>
</feature>
<name>A0A4V4HEC4_DENBC</name>
<feature type="region of interest" description="Disordered" evidence="8">
    <location>
        <begin position="919"/>
        <end position="958"/>
    </location>
</feature>
<feature type="region of interest" description="Disordered" evidence="8">
    <location>
        <begin position="972"/>
        <end position="1033"/>
    </location>
</feature>
<dbReference type="Gene3D" id="6.10.140.2220">
    <property type="match status" value="1"/>
</dbReference>
<evidence type="ECO:0000259" key="9">
    <source>
        <dbReference type="PROSITE" id="PS50865"/>
    </source>
</evidence>
<keyword evidence="6" id="KW-0862">Zinc</keyword>
<dbReference type="OrthoDB" id="5594178at2759"/>
<dbReference type="GO" id="GO:0006511">
    <property type="term" value="P:ubiquitin-dependent protein catabolic process"/>
    <property type="evidence" value="ECO:0007669"/>
    <property type="project" value="TreeGrafter"/>
</dbReference>
<feature type="compositionally biased region" description="Polar residues" evidence="8">
    <location>
        <begin position="800"/>
        <end position="817"/>
    </location>
</feature>
<feature type="domain" description="MYND-type" evidence="9">
    <location>
        <begin position="1097"/>
        <end position="1139"/>
    </location>
</feature>
<feature type="compositionally biased region" description="Acidic residues" evidence="8">
    <location>
        <begin position="373"/>
        <end position="385"/>
    </location>
</feature>
<feature type="region of interest" description="Disordered" evidence="8">
    <location>
        <begin position="683"/>
        <end position="741"/>
    </location>
</feature>
<dbReference type="InterPro" id="IPR051664">
    <property type="entry name" value="MYND-type_zinc_finger"/>
</dbReference>
<evidence type="ECO:0000256" key="3">
    <source>
        <dbReference type="ARBA" id="ARBA00022490"/>
    </source>
</evidence>
<feature type="region of interest" description="Disordered" evidence="8">
    <location>
        <begin position="543"/>
        <end position="632"/>
    </location>
</feature>
<dbReference type="AlphaFoldDB" id="A0A4V4HEC4"/>
<accession>A0A4V4HEC4</accession>
<comment type="similarity">
    <text evidence="2">Belongs to the MUB1/samB family.</text>
</comment>
<sequence>MRESNFAFPVQNKACVCITSQLYDRRALDTTSPLPLFNSLTHLIYLTSTSARIREIMTMDGGLERLVRMLYEFCICPPPPENHALFYGLASPSARPAKSPPTLNPVSYDKHAAYRFSLGFQCLVNIGVRGNEAIRSRVVQAGTLEVVGCVLEAWLASKGFAVGPGGQGVGGYGHGFGRRETREQRHARRQQQRMMDEAAELARALQRQMNHTELPPTGIITEVDSEEPNNASNSINNEPSTATPTSASFDQSFDHTATNRDRSGTVIAPRHSQYSSMTRTIPERPAGPSPIDARNLRTQNSSSGNESHGSHPLHNFNAHAPFPSSHSSSSSSIPISGRSRASPTPSSISASSTDASRPSSPPSSTTSRHDTETEGEDDVDMEVENVDPGSQHQHQRTVTHRTSRGTVRGGGRRNSTAAQSGSGSGHNQTSIGVDSGMGVPVGVGGMGGPVPVGVNDGMPIPMRGMGMGVGVNDGMGMGTMGMGGIPMTMGGMGMGMEDGILVDVELQNNEDFAMGAPPGAPGAMTNGVGGVGALGLQGDLGRFGAPPPAVDGDTSMSEGEGTYSRGQSVEPEDQDRDSEMAVDTTTTSALDMEVRSLDERESQDILVADEERATRSEGEETVSGLGTTRSGTIRMRRDPHTHEHRPYTTRPDVTPRAGVIGLPPSSAGPVPMTSASRTVMPGDPGIGIREASPIIIGSDDGQRSTGTVRQRSGTVAPRQNQQQQQQQSSAEASGSGQGTRRLSNSIRELLESRTSFENIRQGQVNITGSDARVWAPRDRTREASLRGQASLADLAGGRARTSSGETGDTTGNITGLEQNRGHHRHRAAAGGSATNGNAPPATTSPTPSIAGTVGGAGTITATASIASTPSHGGQNHSHHPTPVSCPYRDEDVLLSLQLLAYLSKYPHVRQAFYKKRDRFHPASGIPPGSSTSSSLSMTPGPSSNGRIKGKERERERDNTTANLAAAFLGQTSTAGTSSSGSRLFRAFSNATTRGAGKEKDKREKEKEKEKDKDKDKDRVKGISDGDSGSNTPLQTNMFALVERFTFRPSSSELAEAANGGTAIPPRLPPEIQYWAAVIMRNACRKDDGRGGIRQCANMLCGKWETFPREFAKCRRCRKAKYCGKECQSTAWSAGHRFWCSVRDVDGEVGDDTATLTGGRARTNVDNVADPGTGPGAGGINANMNQETDIPIDAGEQEGSDVRIGTGLRAGENAE</sequence>
<dbReference type="EMBL" id="ML179336">
    <property type="protein sequence ID" value="THU90395.1"/>
    <property type="molecule type" value="Genomic_DNA"/>
</dbReference>